<sequence length="117" mass="13314">MQEGTCRQRQTTCKHSFSRKIDQTKRTRITPTNEEMPFTHQKQQSGMKRREPDPSGKACRKALAGSEATCKHLFSGKLDQTKMSIITPTNEEMPFTHQKPQSGMKRRGLDSCGKACR</sequence>
<name>A0A0M0G2E5_9BACI</name>
<dbReference type="EMBL" id="LGUE01000005">
    <property type="protein sequence ID" value="KON83985.1"/>
    <property type="molecule type" value="Genomic_DNA"/>
</dbReference>
<dbReference type="RefSeq" id="WP_053429368.1">
    <property type="nucleotide sequence ID" value="NZ_LGUE01000005.1"/>
</dbReference>
<reference evidence="3" key="1">
    <citation type="submission" date="2015-07" db="EMBL/GenBank/DDBJ databases">
        <title>Fjat-14235 jcm11544.</title>
        <authorList>
            <person name="Liu B."/>
            <person name="Wang J."/>
            <person name="Zhu Y."/>
            <person name="Liu G."/>
            <person name="Chen Q."/>
            <person name="Chen Z."/>
            <person name="Lan J."/>
            <person name="Che J."/>
            <person name="Ge C."/>
            <person name="Shi H."/>
            <person name="Pan Z."/>
            <person name="Liu X."/>
        </authorList>
    </citation>
    <scope>NUCLEOTIDE SEQUENCE [LARGE SCALE GENOMIC DNA]</scope>
    <source>
        <strain evidence="3">JCM 11544</strain>
    </source>
</reference>
<evidence type="ECO:0000313" key="2">
    <source>
        <dbReference type="EMBL" id="KON83985.1"/>
    </source>
</evidence>
<proteinExistence type="predicted"/>
<protein>
    <submittedName>
        <fullName evidence="2">Uncharacterized protein</fullName>
    </submittedName>
</protein>
<feature type="region of interest" description="Disordered" evidence="1">
    <location>
        <begin position="87"/>
        <end position="117"/>
    </location>
</feature>
<evidence type="ECO:0000256" key="1">
    <source>
        <dbReference type="SAM" id="MobiDB-lite"/>
    </source>
</evidence>
<gene>
    <name evidence="2" type="ORF">AF331_17765</name>
</gene>
<dbReference type="AlphaFoldDB" id="A0A0M0G2E5"/>
<evidence type="ECO:0000313" key="3">
    <source>
        <dbReference type="Proteomes" id="UP000037405"/>
    </source>
</evidence>
<dbReference type="Proteomes" id="UP000037405">
    <property type="component" value="Unassembled WGS sequence"/>
</dbReference>
<keyword evidence="3" id="KW-1185">Reference proteome</keyword>
<feature type="compositionally biased region" description="Polar residues" evidence="1">
    <location>
        <begin position="1"/>
        <end position="15"/>
    </location>
</feature>
<feature type="region of interest" description="Disordered" evidence="1">
    <location>
        <begin position="1"/>
        <end position="59"/>
    </location>
</feature>
<organism evidence="2 3">
    <name type="scientific">Rossellomorea marisflavi</name>
    <dbReference type="NCBI Taxonomy" id="189381"/>
    <lineage>
        <taxon>Bacteria</taxon>
        <taxon>Bacillati</taxon>
        <taxon>Bacillota</taxon>
        <taxon>Bacilli</taxon>
        <taxon>Bacillales</taxon>
        <taxon>Bacillaceae</taxon>
        <taxon>Rossellomorea</taxon>
    </lineage>
</organism>
<comment type="caution">
    <text evidence="2">The sequence shown here is derived from an EMBL/GenBank/DDBJ whole genome shotgun (WGS) entry which is preliminary data.</text>
</comment>
<accession>A0A0M0G2E5</accession>